<dbReference type="SUPFAM" id="SSF50346">
    <property type="entry name" value="PRC-barrel domain"/>
    <property type="match status" value="1"/>
</dbReference>
<dbReference type="InterPro" id="IPR011033">
    <property type="entry name" value="PRC_barrel-like_sf"/>
</dbReference>
<comment type="caution">
    <text evidence="2">The sequence shown here is derived from an EMBL/GenBank/DDBJ whole genome shotgun (WGS) entry which is preliminary data.</text>
</comment>
<evidence type="ECO:0000313" key="3">
    <source>
        <dbReference type="Proteomes" id="UP000630718"/>
    </source>
</evidence>
<proteinExistence type="predicted"/>
<evidence type="ECO:0000313" key="2">
    <source>
        <dbReference type="EMBL" id="GHF22429.1"/>
    </source>
</evidence>
<dbReference type="Gene3D" id="2.30.30.240">
    <property type="entry name" value="PRC-barrel domain"/>
    <property type="match status" value="1"/>
</dbReference>
<dbReference type="Proteomes" id="UP000630718">
    <property type="component" value="Unassembled WGS sequence"/>
</dbReference>
<evidence type="ECO:0000259" key="1">
    <source>
        <dbReference type="Pfam" id="PF05239"/>
    </source>
</evidence>
<protein>
    <recommendedName>
        <fullName evidence="1">PRC-barrel domain-containing protein</fullName>
    </recommendedName>
</protein>
<keyword evidence="3" id="KW-1185">Reference proteome</keyword>
<gene>
    <name evidence="2" type="ORF">GCM10018772_54970</name>
</gene>
<name>A0A919AS96_9ACTN</name>
<dbReference type="Pfam" id="PF05239">
    <property type="entry name" value="PRC"/>
    <property type="match status" value="1"/>
</dbReference>
<dbReference type="EMBL" id="BNBI01000013">
    <property type="protein sequence ID" value="GHF22429.1"/>
    <property type="molecule type" value="Genomic_DNA"/>
</dbReference>
<reference evidence="2" key="1">
    <citation type="journal article" date="2014" name="Int. J. Syst. Evol. Microbiol.">
        <title>Complete genome sequence of Corynebacterium casei LMG S-19264T (=DSM 44701T), isolated from a smear-ripened cheese.</title>
        <authorList>
            <consortium name="US DOE Joint Genome Institute (JGI-PGF)"/>
            <person name="Walter F."/>
            <person name="Albersmeier A."/>
            <person name="Kalinowski J."/>
            <person name="Ruckert C."/>
        </authorList>
    </citation>
    <scope>NUCLEOTIDE SEQUENCE</scope>
    <source>
        <strain evidence="2">JCM 4477</strain>
    </source>
</reference>
<sequence length="249" mass="26146">MRFSLGSRTGRTLLHQSSYPGLGGAVPLIRTACIVTARRGTRRDPEPVAARTPARREGRAMDELMTARSLTTRPVVTLGGDAVAQVKDTVFDAAAGRIVGFALSGRGLLSGSLGHRLPWSAVHCLGHDAVMIRSRRDPAGASPVPPDGEVLRDRVLGARLLTDSGTEVGTVLDVVVAGGRSGRVVGFRVDASKALVPGPRRRRRRVYVPRGEDLTVTGRALVLPGESVRVTEDLSGLGALAAGRPGCTP</sequence>
<organism evidence="2 3">
    <name type="scientific">Streptomyces fumanus</name>
    <dbReference type="NCBI Taxonomy" id="67302"/>
    <lineage>
        <taxon>Bacteria</taxon>
        <taxon>Bacillati</taxon>
        <taxon>Actinomycetota</taxon>
        <taxon>Actinomycetes</taxon>
        <taxon>Kitasatosporales</taxon>
        <taxon>Streptomycetaceae</taxon>
        <taxon>Streptomyces</taxon>
    </lineage>
</organism>
<reference evidence="2" key="2">
    <citation type="submission" date="2020-09" db="EMBL/GenBank/DDBJ databases">
        <authorList>
            <person name="Sun Q."/>
            <person name="Ohkuma M."/>
        </authorList>
    </citation>
    <scope>NUCLEOTIDE SEQUENCE</scope>
    <source>
        <strain evidence="2">JCM 4477</strain>
    </source>
</reference>
<feature type="domain" description="PRC-barrel" evidence="1">
    <location>
        <begin position="64"/>
        <end position="135"/>
    </location>
</feature>
<dbReference type="InterPro" id="IPR027275">
    <property type="entry name" value="PRC-brl_dom"/>
</dbReference>
<dbReference type="AlphaFoldDB" id="A0A919AS96"/>
<accession>A0A919AS96</accession>